<dbReference type="PANTHER" id="PTHR21180:SF32">
    <property type="entry name" value="ENDONUCLEASE_EXONUCLEASE_PHOSPHATASE FAMILY DOMAIN-CONTAINING PROTEIN 1"/>
    <property type="match status" value="1"/>
</dbReference>
<dbReference type="Pfam" id="PF12836">
    <property type="entry name" value="HHH_3"/>
    <property type="match status" value="2"/>
</dbReference>
<dbReference type="InterPro" id="IPR010994">
    <property type="entry name" value="RuvA_2-like"/>
</dbReference>
<organism evidence="1 2">
    <name type="scientific">Neolewinella agarilytica</name>
    <dbReference type="NCBI Taxonomy" id="478744"/>
    <lineage>
        <taxon>Bacteria</taxon>
        <taxon>Pseudomonadati</taxon>
        <taxon>Bacteroidota</taxon>
        <taxon>Saprospiria</taxon>
        <taxon>Saprospirales</taxon>
        <taxon>Lewinellaceae</taxon>
        <taxon>Neolewinella</taxon>
    </lineage>
</organism>
<keyword evidence="2" id="KW-1185">Reference proteome</keyword>
<evidence type="ECO:0000313" key="1">
    <source>
        <dbReference type="EMBL" id="SEP60334.1"/>
    </source>
</evidence>
<dbReference type="RefSeq" id="WP_090164942.1">
    <property type="nucleotide sequence ID" value="NZ_FOFB01000001.1"/>
</dbReference>
<dbReference type="Proteomes" id="UP000199021">
    <property type="component" value="Unassembled WGS sequence"/>
</dbReference>
<gene>
    <name evidence="1" type="ORF">SAMN05444359_101207</name>
</gene>
<dbReference type="PROSITE" id="PS51257">
    <property type="entry name" value="PROKAR_LIPOPROTEIN"/>
    <property type="match status" value="1"/>
</dbReference>
<dbReference type="OrthoDB" id="981124at2"/>
<dbReference type="InParanoid" id="A0A1H8Z7C3"/>
<dbReference type="SUPFAM" id="SSF47781">
    <property type="entry name" value="RuvA domain 2-like"/>
    <property type="match status" value="3"/>
</dbReference>
<dbReference type="EMBL" id="FOFB01000001">
    <property type="protein sequence ID" value="SEP60334.1"/>
    <property type="molecule type" value="Genomic_DNA"/>
</dbReference>
<dbReference type="AlphaFoldDB" id="A0A1H8Z7C3"/>
<proteinExistence type="predicted"/>
<accession>A0A1H8Z7C3</accession>
<dbReference type="GO" id="GO:0015627">
    <property type="term" value="C:type II protein secretion system complex"/>
    <property type="evidence" value="ECO:0007669"/>
    <property type="project" value="TreeGrafter"/>
</dbReference>
<dbReference type="STRING" id="478744.SAMN05444359_101207"/>
<sequence>MDYRLGAYPRNQRLALLAVLIVAVGCTWLTDFGLSFGDHASASSVAAASSLRQSLMVQERQQFGPVPEAFAFDPNTVSREELIRLGLSDKQALSWLKFRGNRQNAFKSPEEIGKLFVLSRDDKARLIPLAYVADTAKKRARPQVQSFAFDPNTVSAQDLERLGLSPKQAVALINYRSKAKYGRAFRKAEDLRRLGTLSDQQKDHLIGLAEIPPEEPEPVVAALQFSFDPNTISADSFQLLGFPAWQAKSLLRYRGDRAITFRRATDLRRVKSLDSALVEAVIPLVRLAPPTSTAPAAAPTTYTYKPKVPPPPPGSVDINTADTSVWKSIPGIGSYRAKRIVRFREVLGGFVSVNQVGETRGLPDSTFQAIMPYLKASPVPRPLVINRATYDELKRHPYINRNLANSIVKNREKFGRFNGPEDLRRLRLITDKNLPTLLPYFSFE</sequence>
<protein>
    <submittedName>
        <fullName evidence="1">DNA uptake protein ComE</fullName>
    </submittedName>
</protein>
<dbReference type="Gene3D" id="1.10.150.280">
    <property type="entry name" value="AF1531-like domain"/>
    <property type="match status" value="1"/>
</dbReference>
<dbReference type="GO" id="GO:0015628">
    <property type="term" value="P:protein secretion by the type II secretion system"/>
    <property type="evidence" value="ECO:0007669"/>
    <property type="project" value="TreeGrafter"/>
</dbReference>
<name>A0A1H8Z7C3_9BACT</name>
<dbReference type="InterPro" id="IPR051675">
    <property type="entry name" value="Endo/Exo/Phosphatase_dom_1"/>
</dbReference>
<evidence type="ECO:0000313" key="2">
    <source>
        <dbReference type="Proteomes" id="UP000199021"/>
    </source>
</evidence>
<dbReference type="Gene3D" id="1.10.150.320">
    <property type="entry name" value="Photosystem II 12 kDa extrinsic protein"/>
    <property type="match status" value="1"/>
</dbReference>
<reference evidence="2" key="1">
    <citation type="submission" date="2016-10" db="EMBL/GenBank/DDBJ databases">
        <authorList>
            <person name="Varghese N."/>
            <person name="Submissions S."/>
        </authorList>
    </citation>
    <scope>NUCLEOTIDE SEQUENCE [LARGE SCALE GENOMIC DNA]</scope>
    <source>
        <strain evidence="2">DSM 24740</strain>
    </source>
</reference>
<dbReference type="PANTHER" id="PTHR21180">
    <property type="entry name" value="ENDONUCLEASE/EXONUCLEASE/PHOSPHATASE FAMILY DOMAIN-CONTAINING PROTEIN 1"/>
    <property type="match status" value="1"/>
</dbReference>